<dbReference type="RefSeq" id="WP_036926051.1">
    <property type="nucleotide sequence ID" value="NZ_JRPQ01000035.1"/>
</dbReference>
<organism evidence="1 2">
    <name type="scientific">Hoylesella timonensis S9-PR14</name>
    <dbReference type="NCBI Taxonomy" id="1401062"/>
    <lineage>
        <taxon>Bacteria</taxon>
        <taxon>Pseudomonadati</taxon>
        <taxon>Bacteroidota</taxon>
        <taxon>Bacteroidia</taxon>
        <taxon>Bacteroidales</taxon>
        <taxon>Prevotellaceae</taxon>
        <taxon>Hoylesella</taxon>
    </lineage>
</organism>
<reference evidence="1 2" key="1">
    <citation type="submission" date="2014-07" db="EMBL/GenBank/DDBJ databases">
        <authorList>
            <person name="McCorrison J."/>
            <person name="Sanka R."/>
            <person name="Torralba M."/>
            <person name="Gillis M."/>
            <person name="Haft D.H."/>
            <person name="Methe B."/>
            <person name="Sutton G."/>
            <person name="Nelson K.E."/>
        </authorList>
    </citation>
    <scope>NUCLEOTIDE SEQUENCE [LARGE SCALE GENOMIC DNA]</scope>
    <source>
        <strain evidence="1 2">S9-PR14</strain>
    </source>
</reference>
<dbReference type="AlphaFoldDB" id="A0A098YTB7"/>
<proteinExistence type="predicted"/>
<gene>
    <name evidence="1" type="ORF">HMPREF9304_01495</name>
</gene>
<dbReference type="Proteomes" id="UP000029723">
    <property type="component" value="Unassembled WGS sequence"/>
</dbReference>
<evidence type="ECO:0000313" key="2">
    <source>
        <dbReference type="Proteomes" id="UP000029723"/>
    </source>
</evidence>
<evidence type="ECO:0008006" key="3">
    <source>
        <dbReference type="Google" id="ProtNLM"/>
    </source>
</evidence>
<sequence length="177" mass="20434">MFDLEPFKIDLRAVNQEVEHFEFTLTDEYFEAIKAPDIHKGNLSVELTLRKMAGSFMLSFHIVGIVVVQCDRCLDELNQPIETDERLVVRLGTEYSDEDDQVIVPEDEGIIDTSWFIYEFIDLSIPIQHVHAPGKCNHVMMRALNNCLVTRSNEATENDPIDPRWAQLEKLKTIIKD</sequence>
<evidence type="ECO:0000313" key="1">
    <source>
        <dbReference type="EMBL" id="KGI22940.1"/>
    </source>
</evidence>
<protein>
    <recommendedName>
        <fullName evidence="3">Nucleic acid-binding protein</fullName>
    </recommendedName>
</protein>
<dbReference type="InterPro" id="IPR003772">
    <property type="entry name" value="YceD"/>
</dbReference>
<name>A0A098YTB7_9BACT</name>
<dbReference type="Pfam" id="PF02620">
    <property type="entry name" value="YceD"/>
    <property type="match status" value="1"/>
</dbReference>
<accession>A0A098YTB7</accession>
<dbReference type="EMBL" id="JRPQ01000035">
    <property type="protein sequence ID" value="KGI22940.1"/>
    <property type="molecule type" value="Genomic_DNA"/>
</dbReference>
<comment type="caution">
    <text evidence="1">The sequence shown here is derived from an EMBL/GenBank/DDBJ whole genome shotgun (WGS) entry which is preliminary data.</text>
</comment>
<dbReference type="OrthoDB" id="1524821at2"/>